<keyword evidence="10" id="KW-1185">Reference proteome</keyword>
<protein>
    <recommendedName>
        <fullName evidence="11">EamA domain-containing protein</fullName>
    </recommendedName>
</protein>
<feature type="transmembrane region" description="Helical" evidence="8">
    <location>
        <begin position="413"/>
        <end position="432"/>
    </location>
</feature>
<dbReference type="OMA" id="DECRDYS"/>
<keyword evidence="5 8" id="KW-1133">Transmembrane helix</keyword>
<feature type="transmembrane region" description="Helical" evidence="8">
    <location>
        <begin position="438"/>
        <end position="461"/>
    </location>
</feature>
<dbReference type="GO" id="GO:0022857">
    <property type="term" value="F:transmembrane transporter activity"/>
    <property type="evidence" value="ECO:0007669"/>
    <property type="project" value="InterPro"/>
</dbReference>
<feature type="transmembrane region" description="Helical" evidence="8">
    <location>
        <begin position="499"/>
        <end position="518"/>
    </location>
</feature>
<dbReference type="Pfam" id="PF06027">
    <property type="entry name" value="SLC35F"/>
    <property type="match status" value="1"/>
</dbReference>
<dbReference type="InterPro" id="IPR037185">
    <property type="entry name" value="EmrE-like"/>
</dbReference>
<dbReference type="InterPro" id="IPR009262">
    <property type="entry name" value="SLC35_F1/F2/F6"/>
</dbReference>
<comment type="similarity">
    <text evidence="2">Belongs to the SLC35F solute transporter family.</text>
</comment>
<feature type="compositionally biased region" description="Polar residues" evidence="7">
    <location>
        <begin position="1"/>
        <end position="15"/>
    </location>
</feature>
<feature type="transmembrane region" description="Helical" evidence="8">
    <location>
        <begin position="55"/>
        <end position="80"/>
    </location>
</feature>
<feature type="transmembrane region" description="Helical" evidence="8">
    <location>
        <begin position="468"/>
        <end position="487"/>
    </location>
</feature>
<dbReference type="GO" id="GO:0016020">
    <property type="term" value="C:membrane"/>
    <property type="evidence" value="ECO:0007669"/>
    <property type="project" value="UniProtKB-SubCell"/>
</dbReference>
<evidence type="ECO:0000256" key="7">
    <source>
        <dbReference type="SAM" id="MobiDB-lite"/>
    </source>
</evidence>
<keyword evidence="4 8" id="KW-0812">Transmembrane</keyword>
<evidence type="ECO:0000256" key="2">
    <source>
        <dbReference type="ARBA" id="ARBA00007863"/>
    </source>
</evidence>
<evidence type="ECO:0000256" key="5">
    <source>
        <dbReference type="ARBA" id="ARBA00022989"/>
    </source>
</evidence>
<dbReference type="Proteomes" id="UP000038009">
    <property type="component" value="Unassembled WGS sequence"/>
</dbReference>
<evidence type="ECO:0008006" key="11">
    <source>
        <dbReference type="Google" id="ProtNLM"/>
    </source>
</evidence>
<gene>
    <name evidence="9" type="ORF">ABL78_2222</name>
</gene>
<evidence type="ECO:0000256" key="8">
    <source>
        <dbReference type="SAM" id="Phobius"/>
    </source>
</evidence>
<reference evidence="9 10" key="1">
    <citation type="journal article" date="2015" name="PLoS Pathog.">
        <title>Leptomonas seymouri: Adaptations to the Dixenous Life Cycle Analyzed by Genome Sequencing, Transcriptome Profiling and Co-infection with Leishmania donovani.</title>
        <authorList>
            <person name="Kraeva N."/>
            <person name="Butenko A."/>
            <person name="Hlavacova J."/>
            <person name="Kostygov A."/>
            <person name="Myskova J."/>
            <person name="Grybchuk D."/>
            <person name="Lestinova T."/>
            <person name="Votypka J."/>
            <person name="Volf P."/>
            <person name="Opperdoes F."/>
            <person name="Flegontov P."/>
            <person name="Lukes J."/>
            <person name="Yurchenko V."/>
        </authorList>
    </citation>
    <scope>NUCLEOTIDE SEQUENCE [LARGE SCALE GENOMIC DNA]</scope>
    <source>
        <strain evidence="9 10">ATCC 30220</strain>
    </source>
</reference>
<accession>A0A0N1IM12</accession>
<keyword evidence="3" id="KW-0813">Transport</keyword>
<feature type="transmembrane region" description="Helical" evidence="8">
    <location>
        <begin position="623"/>
        <end position="644"/>
    </location>
</feature>
<feature type="transmembrane region" description="Helical" evidence="8">
    <location>
        <begin position="597"/>
        <end position="617"/>
    </location>
</feature>
<sequence length="650" mass="70399">MPSVSSSLSRESITWDTPGERRPSNSGSIIIAVQPTRFLRALDCTVKLYRRAIALLLPLTALSTYSLGVALILCVTVIWVASSEWIQHIFGALDYNKPFFLTYFNTTGFCLWNAGFLLSPRWRRTPWDEASKAQPVCIEDARLEVAPRVEGEGECLRETEAAQPVGSGDAQRAGRRMVLPLRSSENRAAAADPTLSCAVAKRNVQLDGRQPLPPGDHFGVWSPMRCRSIAPALQLHGVNLARSVGAHSASALAPLPQPSMPHGSLITSEMSASGVGSVGSLLGDNDDVDIRVELSSASGSIPATPRRMEDECRDYSLPTSSASSAREEVVSVMLTDEDDGYVANPAAAGIGRRGGGEGGGLAPNTAAQLWEATRRSTVVSSELLQHDSLGVPHRRRFHQRARRQRILRYSLRRIWTCALFFCPLWFLANYLFNLSLSITSVASNTILSSTSTIWTLLFSYVMLRQRVGIHRIVAVALCVGGTIMVGLADKNASGGHNTVGGDIVALLSAFFYAAYTSVLKWHLPDDERFAMGMVFGAVGVLNLFFLWPGLVLLNISGVEPFSWPTRHQFWPLLLNALIGTNLSDVLWARSVVLTSPVVATLGLSLTTPLAMVVDAIFKEAHFTGLYSAGAVLVMTGFLLANLPIQINVGV</sequence>
<evidence type="ECO:0000256" key="6">
    <source>
        <dbReference type="ARBA" id="ARBA00023136"/>
    </source>
</evidence>
<evidence type="ECO:0000313" key="10">
    <source>
        <dbReference type="Proteomes" id="UP000038009"/>
    </source>
</evidence>
<organism evidence="9 10">
    <name type="scientific">Leptomonas seymouri</name>
    <dbReference type="NCBI Taxonomy" id="5684"/>
    <lineage>
        <taxon>Eukaryota</taxon>
        <taxon>Discoba</taxon>
        <taxon>Euglenozoa</taxon>
        <taxon>Kinetoplastea</taxon>
        <taxon>Metakinetoplastina</taxon>
        <taxon>Trypanosomatida</taxon>
        <taxon>Trypanosomatidae</taxon>
        <taxon>Leishmaniinae</taxon>
        <taxon>Leptomonas</taxon>
    </lineage>
</organism>
<proteinExistence type="inferred from homology"/>
<dbReference type="OrthoDB" id="1436450at2759"/>
<dbReference type="PANTHER" id="PTHR23051:SF0">
    <property type="entry name" value="SOLUTE CARRIER FAMILY 35 MEMBER F5"/>
    <property type="match status" value="1"/>
</dbReference>
<comment type="subcellular location">
    <subcellularLocation>
        <location evidence="1">Membrane</location>
        <topology evidence="1">Multi-pass membrane protein</topology>
    </subcellularLocation>
</comment>
<keyword evidence="6 8" id="KW-0472">Membrane</keyword>
<evidence type="ECO:0000313" key="9">
    <source>
        <dbReference type="EMBL" id="KPI88684.1"/>
    </source>
</evidence>
<evidence type="ECO:0000256" key="4">
    <source>
        <dbReference type="ARBA" id="ARBA00022692"/>
    </source>
</evidence>
<feature type="transmembrane region" description="Helical" evidence="8">
    <location>
        <begin position="100"/>
        <end position="118"/>
    </location>
</feature>
<comment type="caution">
    <text evidence="9">The sequence shown here is derived from an EMBL/GenBank/DDBJ whole genome shotgun (WGS) entry which is preliminary data.</text>
</comment>
<dbReference type="EMBL" id="LJSK01000043">
    <property type="protein sequence ID" value="KPI88684.1"/>
    <property type="molecule type" value="Genomic_DNA"/>
</dbReference>
<dbReference type="AlphaFoldDB" id="A0A0N1IM12"/>
<feature type="region of interest" description="Disordered" evidence="7">
    <location>
        <begin position="1"/>
        <end position="23"/>
    </location>
</feature>
<feature type="transmembrane region" description="Helical" evidence="8">
    <location>
        <begin position="530"/>
        <end position="549"/>
    </location>
</feature>
<evidence type="ECO:0000256" key="3">
    <source>
        <dbReference type="ARBA" id="ARBA00022448"/>
    </source>
</evidence>
<evidence type="ECO:0000256" key="1">
    <source>
        <dbReference type="ARBA" id="ARBA00004141"/>
    </source>
</evidence>
<name>A0A0N1IM12_LEPSE</name>
<dbReference type="PANTHER" id="PTHR23051">
    <property type="entry name" value="SOLUTE CARRIER FAMILY 35, MEMBER F5"/>
    <property type="match status" value="1"/>
</dbReference>
<dbReference type="VEuPathDB" id="TriTrypDB:Lsey_0043_0220"/>
<dbReference type="SUPFAM" id="SSF103481">
    <property type="entry name" value="Multidrug resistance efflux transporter EmrE"/>
    <property type="match status" value="1"/>
</dbReference>